<dbReference type="PRINTS" id="PR00081">
    <property type="entry name" value="GDHRDH"/>
</dbReference>
<dbReference type="SUPFAM" id="SSF51735">
    <property type="entry name" value="NAD(P)-binding Rossmann-fold domains"/>
    <property type="match status" value="1"/>
</dbReference>
<dbReference type="GO" id="GO:0016491">
    <property type="term" value="F:oxidoreductase activity"/>
    <property type="evidence" value="ECO:0007669"/>
    <property type="project" value="UniProtKB-KW"/>
</dbReference>
<dbReference type="AlphaFoldDB" id="A0A6G1J6M6"/>
<keyword evidence="3" id="KW-0560">Oxidoreductase</keyword>
<evidence type="ECO:0000313" key="6">
    <source>
        <dbReference type="Proteomes" id="UP000799291"/>
    </source>
</evidence>
<dbReference type="PANTHER" id="PTHR43963">
    <property type="entry name" value="CARBONYL REDUCTASE 1-RELATED"/>
    <property type="match status" value="1"/>
</dbReference>
<protein>
    <submittedName>
        <fullName evidence="5">NAD(P)-binding protein</fullName>
    </submittedName>
</protein>
<name>A0A6G1J6M6_9PLEO</name>
<evidence type="ECO:0000256" key="2">
    <source>
        <dbReference type="ARBA" id="ARBA00022857"/>
    </source>
</evidence>
<proteinExistence type="inferred from homology"/>
<evidence type="ECO:0000256" key="4">
    <source>
        <dbReference type="RuleBase" id="RU000363"/>
    </source>
</evidence>
<dbReference type="PANTHER" id="PTHR43963:SF6">
    <property type="entry name" value="CHAIN DEHYDROGENASE FAMILY PROTEIN, PUTATIVE (AFU_ORTHOLOGUE AFUA_3G15350)-RELATED"/>
    <property type="match status" value="1"/>
</dbReference>
<dbReference type="OrthoDB" id="191139at2759"/>
<sequence length="295" mass="32071">MMNTLVIVVTGTNRGVGKGIVQLLARQQLEQPLTIYATSRSGADTGIQASSTNVIKYGKLDITDQTSIQSFLQSVLKEHSAIDVLINNAAVSNDYRETPEYAEETIRNNYGGTKNMCELFLPNMSRKPWSRIVNVVSGYNQLSKYGLEIQEKFRAVKTISDIDALGESYLGAAKQGQDAQKAGGWGSGARSYKVSKALILAMTMLLAKQNPEIMINCCCPGWVDTAMGHQAKGTPPKTPEEGARIPVRLAVGDLGVNGDEDGGLGKESERISGKFFENDSIISTEWGKSKLWLET</sequence>
<keyword evidence="6" id="KW-1185">Reference proteome</keyword>
<dbReference type="InterPro" id="IPR036291">
    <property type="entry name" value="NAD(P)-bd_dom_sf"/>
</dbReference>
<dbReference type="PRINTS" id="PR00080">
    <property type="entry name" value="SDRFAMILY"/>
</dbReference>
<evidence type="ECO:0000256" key="1">
    <source>
        <dbReference type="ARBA" id="ARBA00006484"/>
    </source>
</evidence>
<organism evidence="5 6">
    <name type="scientific">Lentithecium fluviatile CBS 122367</name>
    <dbReference type="NCBI Taxonomy" id="1168545"/>
    <lineage>
        <taxon>Eukaryota</taxon>
        <taxon>Fungi</taxon>
        <taxon>Dikarya</taxon>
        <taxon>Ascomycota</taxon>
        <taxon>Pezizomycotina</taxon>
        <taxon>Dothideomycetes</taxon>
        <taxon>Pleosporomycetidae</taxon>
        <taxon>Pleosporales</taxon>
        <taxon>Massarineae</taxon>
        <taxon>Lentitheciaceae</taxon>
        <taxon>Lentithecium</taxon>
    </lineage>
</organism>
<dbReference type="InterPro" id="IPR002347">
    <property type="entry name" value="SDR_fam"/>
</dbReference>
<dbReference type="Pfam" id="PF00106">
    <property type="entry name" value="adh_short"/>
    <property type="match status" value="1"/>
</dbReference>
<reference evidence="5" key="1">
    <citation type="journal article" date="2020" name="Stud. Mycol.">
        <title>101 Dothideomycetes genomes: a test case for predicting lifestyles and emergence of pathogens.</title>
        <authorList>
            <person name="Haridas S."/>
            <person name="Albert R."/>
            <person name="Binder M."/>
            <person name="Bloem J."/>
            <person name="Labutti K."/>
            <person name="Salamov A."/>
            <person name="Andreopoulos B."/>
            <person name="Baker S."/>
            <person name="Barry K."/>
            <person name="Bills G."/>
            <person name="Bluhm B."/>
            <person name="Cannon C."/>
            <person name="Castanera R."/>
            <person name="Culley D."/>
            <person name="Daum C."/>
            <person name="Ezra D."/>
            <person name="Gonzalez J."/>
            <person name="Henrissat B."/>
            <person name="Kuo A."/>
            <person name="Liang C."/>
            <person name="Lipzen A."/>
            <person name="Lutzoni F."/>
            <person name="Magnuson J."/>
            <person name="Mondo S."/>
            <person name="Nolan M."/>
            <person name="Ohm R."/>
            <person name="Pangilinan J."/>
            <person name="Park H.-J."/>
            <person name="Ramirez L."/>
            <person name="Alfaro M."/>
            <person name="Sun H."/>
            <person name="Tritt A."/>
            <person name="Yoshinaga Y."/>
            <person name="Zwiers L.-H."/>
            <person name="Turgeon B."/>
            <person name="Goodwin S."/>
            <person name="Spatafora J."/>
            <person name="Crous P."/>
            <person name="Grigoriev I."/>
        </authorList>
    </citation>
    <scope>NUCLEOTIDE SEQUENCE</scope>
    <source>
        <strain evidence="5">CBS 122367</strain>
    </source>
</reference>
<dbReference type="Proteomes" id="UP000799291">
    <property type="component" value="Unassembled WGS sequence"/>
</dbReference>
<evidence type="ECO:0000313" key="5">
    <source>
        <dbReference type="EMBL" id="KAF2685843.1"/>
    </source>
</evidence>
<evidence type="ECO:0000256" key="3">
    <source>
        <dbReference type="ARBA" id="ARBA00023002"/>
    </source>
</evidence>
<keyword evidence="2" id="KW-0521">NADP</keyword>
<accession>A0A6G1J6M6</accession>
<dbReference type="Gene3D" id="3.40.50.720">
    <property type="entry name" value="NAD(P)-binding Rossmann-like Domain"/>
    <property type="match status" value="1"/>
</dbReference>
<comment type="similarity">
    <text evidence="1 4">Belongs to the short-chain dehydrogenases/reductases (SDR) family.</text>
</comment>
<gene>
    <name evidence="5" type="ORF">K458DRAFT_417045</name>
</gene>
<dbReference type="EMBL" id="MU005578">
    <property type="protein sequence ID" value="KAF2685843.1"/>
    <property type="molecule type" value="Genomic_DNA"/>
</dbReference>